<dbReference type="SUPFAM" id="SSF47413">
    <property type="entry name" value="lambda repressor-like DNA-binding domains"/>
    <property type="match status" value="1"/>
</dbReference>
<dbReference type="Proteomes" id="UP000631535">
    <property type="component" value="Unassembled WGS sequence"/>
</dbReference>
<feature type="domain" description="HTH cro/C1-type" evidence="1">
    <location>
        <begin position="28"/>
        <end position="81"/>
    </location>
</feature>
<evidence type="ECO:0000313" key="2">
    <source>
        <dbReference type="EMBL" id="GGO57101.1"/>
    </source>
</evidence>
<dbReference type="EMBL" id="BMMP01000023">
    <property type="protein sequence ID" value="GGO57101.1"/>
    <property type="molecule type" value="Genomic_DNA"/>
</dbReference>
<organism evidence="2 3">
    <name type="scientific">Streptomyces daqingensis</name>
    <dbReference type="NCBI Taxonomy" id="1472640"/>
    <lineage>
        <taxon>Bacteria</taxon>
        <taxon>Bacillati</taxon>
        <taxon>Actinomycetota</taxon>
        <taxon>Actinomycetes</taxon>
        <taxon>Kitasatosporales</taxon>
        <taxon>Streptomycetaceae</taxon>
        <taxon>Streptomyces</taxon>
    </lineage>
</organism>
<keyword evidence="3" id="KW-1185">Reference proteome</keyword>
<evidence type="ECO:0000313" key="3">
    <source>
        <dbReference type="Proteomes" id="UP000631535"/>
    </source>
</evidence>
<dbReference type="InterPro" id="IPR043917">
    <property type="entry name" value="DUF5753"/>
</dbReference>
<dbReference type="InterPro" id="IPR001387">
    <property type="entry name" value="Cro/C1-type_HTH"/>
</dbReference>
<dbReference type="InterPro" id="IPR010982">
    <property type="entry name" value="Lambda_DNA-bd_dom_sf"/>
</dbReference>
<comment type="caution">
    <text evidence="2">The sequence shown here is derived from an EMBL/GenBank/DDBJ whole genome shotgun (WGS) entry which is preliminary data.</text>
</comment>
<dbReference type="CDD" id="cd00093">
    <property type="entry name" value="HTH_XRE"/>
    <property type="match status" value="1"/>
</dbReference>
<proteinExistence type="predicted"/>
<dbReference type="SMART" id="SM00530">
    <property type="entry name" value="HTH_XRE"/>
    <property type="match status" value="1"/>
</dbReference>
<dbReference type="Pfam" id="PF19054">
    <property type="entry name" value="DUF5753"/>
    <property type="match status" value="1"/>
</dbReference>
<gene>
    <name evidence="2" type="ORF">GCM10012287_52200</name>
</gene>
<dbReference type="Pfam" id="PF13560">
    <property type="entry name" value="HTH_31"/>
    <property type="match status" value="1"/>
</dbReference>
<dbReference type="Gene3D" id="1.10.260.40">
    <property type="entry name" value="lambda repressor-like DNA-binding domains"/>
    <property type="match status" value="1"/>
</dbReference>
<dbReference type="PROSITE" id="PS50943">
    <property type="entry name" value="HTH_CROC1"/>
    <property type="match status" value="1"/>
</dbReference>
<accession>A0ABQ2MW96</accession>
<reference evidence="3" key="1">
    <citation type="journal article" date="2019" name="Int. J. Syst. Evol. Microbiol.">
        <title>The Global Catalogue of Microorganisms (GCM) 10K type strain sequencing project: providing services to taxonomists for standard genome sequencing and annotation.</title>
        <authorList>
            <consortium name="The Broad Institute Genomics Platform"/>
            <consortium name="The Broad Institute Genome Sequencing Center for Infectious Disease"/>
            <person name="Wu L."/>
            <person name="Ma J."/>
        </authorList>
    </citation>
    <scope>NUCLEOTIDE SEQUENCE [LARGE SCALE GENOMIC DNA]</scope>
    <source>
        <strain evidence="3">CGMCC 4.7178</strain>
    </source>
</reference>
<protein>
    <submittedName>
        <fullName evidence="2">Transcriptional regulator</fullName>
    </submittedName>
</protein>
<sequence length="284" mass="31462">MRTEDAGMTQPKELDPYTSARAFYGAELRRLREQAGLSQDQLGERVFCSGTYVGQFESAVRRPQTDVSRLFDDVLGGGEHLQRLCRLARQSKHPDYFADAAELEKLATTISEYAPMLVPGLLQTEAYARALTRATLPFAPDDEVEEHVSARMERGCRIDRPGAPEVWAIIHEAALRVPVDGPEVMREQIDRLWELSRSHSRVVVQIVPFDAGPHPLMYGTTILMTSAESAPVAYTEGAHTGQLIDEPPMVAKFQRSYDHVRAAALSPKASLPVLASAVKDYSTP</sequence>
<name>A0ABQ2MW96_9ACTN</name>
<evidence type="ECO:0000259" key="1">
    <source>
        <dbReference type="PROSITE" id="PS50943"/>
    </source>
</evidence>